<evidence type="ECO:0008006" key="3">
    <source>
        <dbReference type="Google" id="ProtNLM"/>
    </source>
</evidence>
<reference evidence="2" key="1">
    <citation type="submission" date="2016-10" db="EMBL/GenBank/DDBJ databases">
        <authorList>
            <person name="Varghese N."/>
            <person name="Submissions S."/>
        </authorList>
    </citation>
    <scope>NUCLEOTIDE SEQUENCE [LARGE SCALE GENOMIC DNA]</scope>
    <source>
        <strain evidence="2">BS3660</strain>
    </source>
</reference>
<protein>
    <recommendedName>
        <fullName evidence="3">TubC N-terminal docking domain-containing protein</fullName>
    </recommendedName>
</protein>
<evidence type="ECO:0000313" key="2">
    <source>
        <dbReference type="Proteomes" id="UP000198542"/>
    </source>
</evidence>
<gene>
    <name evidence="1" type="ORF">SAMN04490187_0232</name>
</gene>
<sequence length="190" mass="21015">MSAAELMHRASAAGVEMVVSQDGCLQLRAVHPPSDDLLVELAAHKIEIIIALNAANDSMPWSPWLSRVAHLLETRSAVLLEERHLESHDLVELADADVVLVANIIRTSPAWIDRPRRVEQSVEVHAVEEVKPQHIILTAVTASQAWREADVAHTNHLMGCDECYSATGRYCAAGVDLRQRYNNTPMETSE</sequence>
<keyword evidence="2" id="KW-1185">Reference proteome</keyword>
<dbReference type="Proteomes" id="UP000198542">
    <property type="component" value="Unassembled WGS sequence"/>
</dbReference>
<evidence type="ECO:0000313" key="1">
    <source>
        <dbReference type="EMBL" id="SEB31593.1"/>
    </source>
</evidence>
<proteinExistence type="predicted"/>
<name>A0A231FX31_PSEJE</name>
<dbReference type="EMBL" id="FNTC01000001">
    <property type="protein sequence ID" value="SEB31593.1"/>
    <property type="molecule type" value="Genomic_DNA"/>
</dbReference>
<dbReference type="RefSeq" id="WP_090451627.1">
    <property type="nucleotide sequence ID" value="NZ_FNTC01000001.1"/>
</dbReference>
<organism evidence="1 2">
    <name type="scientific">Pseudomonas jessenii</name>
    <dbReference type="NCBI Taxonomy" id="77298"/>
    <lineage>
        <taxon>Bacteria</taxon>
        <taxon>Pseudomonadati</taxon>
        <taxon>Pseudomonadota</taxon>
        <taxon>Gammaproteobacteria</taxon>
        <taxon>Pseudomonadales</taxon>
        <taxon>Pseudomonadaceae</taxon>
        <taxon>Pseudomonas</taxon>
    </lineage>
</organism>
<dbReference type="AlphaFoldDB" id="A0A231FX31"/>
<accession>A0A231FX31</accession>